<dbReference type="PANTHER" id="PTHR36681">
    <property type="entry name" value="NUCLEAR GTPASE, GERMINAL CENTER-ASSOCIATED, TANDEM DUPLICATE 3"/>
    <property type="match status" value="1"/>
</dbReference>
<accession>A0A8H3BEL8</accession>
<dbReference type="Proteomes" id="UP000663843">
    <property type="component" value="Unassembled WGS sequence"/>
</dbReference>
<feature type="region of interest" description="Disordered" evidence="2">
    <location>
        <begin position="286"/>
        <end position="307"/>
    </location>
</feature>
<evidence type="ECO:0000259" key="3">
    <source>
        <dbReference type="Pfam" id="PF24564"/>
    </source>
</evidence>
<evidence type="ECO:0000256" key="1">
    <source>
        <dbReference type="SAM" id="Coils"/>
    </source>
</evidence>
<sequence length="652" mass="73515">MNDQHTTPQAHAIGLVGANKRKRETEPAVGDIKRICAQQVAQNAALNEGDMDVDQVTPVKTELDDIMDLPLEVEGTHCLDHIPDVFKQKGNQMRTLGLTLQRLEESSVEAEVKILTYKKEVANLEKQRKSFCAIERNASSKEILQEDFRNGLEQIELDEELEGNSDRSEPRPNQNHDTIMLSVFTCSARDYTQMTTRLDNYGETACFINPADTEIPALQDRCHSLATRAREQAVSSLASNLVMLLKSIEEFLRDADGIDIHDCRNVSDKWSSEVLVTEDRDGLGLAQTLPAAPSPDTTHEPRKTRTGRRVIRRSTTPLEDAFEQKVQQARILDRNQRAMQQRRADKGISHLLQKRMNTVALKCQKHLQSEFRNKIRSPCQAGAITAKNTATKTMEDSTQKMRWNTVKAVLRRYGEYKEVDLNTELARPMTQRITRPWSRVFEQNGLMLLHQMATASKEIILDLLKEVEGSSPPSLRARFQAQCHLAYQEAEKSIDNIVENLGVLIQREQKSISRSLVPYIKTELRDTYTEIIEASGTGAGSGNRLKQNLQDRVDHHRSHLFFDTCENMARKLDRLAEGLGVMVRVALCELSDKIEVNIATVWDTPLSSANDSANKDGLEWKEELAIRGDVSAKVRAMLSQLNTLVQPNDGAA</sequence>
<comment type="caution">
    <text evidence="4">The sequence shown here is derived from an EMBL/GenBank/DDBJ whole genome shotgun (WGS) entry which is preliminary data.</text>
</comment>
<dbReference type="PANTHER" id="PTHR36681:SF3">
    <property type="entry name" value="NUCLEAR GTPASE, GERMINAL CENTER-ASSOCIATED, TANDEM DUPLICATE 3"/>
    <property type="match status" value="1"/>
</dbReference>
<name>A0A8H3BEL8_9AGAM</name>
<evidence type="ECO:0000313" key="4">
    <source>
        <dbReference type="EMBL" id="CAE6455880.1"/>
    </source>
</evidence>
<dbReference type="AlphaFoldDB" id="A0A8H3BEL8"/>
<dbReference type="InterPro" id="IPR056024">
    <property type="entry name" value="DUF7605"/>
</dbReference>
<evidence type="ECO:0000256" key="2">
    <source>
        <dbReference type="SAM" id="MobiDB-lite"/>
    </source>
</evidence>
<evidence type="ECO:0000313" key="5">
    <source>
        <dbReference type="Proteomes" id="UP000663843"/>
    </source>
</evidence>
<dbReference type="Pfam" id="PF24564">
    <property type="entry name" value="DUF7605"/>
    <property type="match status" value="1"/>
</dbReference>
<feature type="region of interest" description="Disordered" evidence="2">
    <location>
        <begin position="1"/>
        <end position="24"/>
    </location>
</feature>
<organism evidence="4 5">
    <name type="scientific">Rhizoctonia solani</name>
    <dbReference type="NCBI Taxonomy" id="456999"/>
    <lineage>
        <taxon>Eukaryota</taxon>
        <taxon>Fungi</taxon>
        <taxon>Dikarya</taxon>
        <taxon>Basidiomycota</taxon>
        <taxon>Agaricomycotina</taxon>
        <taxon>Agaricomycetes</taxon>
        <taxon>Cantharellales</taxon>
        <taxon>Ceratobasidiaceae</taxon>
        <taxon>Rhizoctonia</taxon>
    </lineage>
</organism>
<proteinExistence type="predicted"/>
<protein>
    <recommendedName>
        <fullName evidence="3">DUF7605 domain-containing protein</fullName>
    </recommendedName>
</protein>
<reference evidence="4" key="1">
    <citation type="submission" date="2021-01" db="EMBL/GenBank/DDBJ databases">
        <authorList>
            <person name="Kaushik A."/>
        </authorList>
    </citation>
    <scope>NUCLEOTIDE SEQUENCE</scope>
    <source>
        <strain evidence="4">AG2-2IIIB</strain>
    </source>
</reference>
<gene>
    <name evidence="4" type="ORF">RDB_LOCUS91522</name>
</gene>
<dbReference type="EMBL" id="CAJMWT010002834">
    <property type="protein sequence ID" value="CAE6455880.1"/>
    <property type="molecule type" value="Genomic_DNA"/>
</dbReference>
<feature type="domain" description="DUF7605" evidence="3">
    <location>
        <begin position="392"/>
        <end position="557"/>
    </location>
</feature>
<keyword evidence="1" id="KW-0175">Coiled coil</keyword>
<feature type="coiled-coil region" evidence="1">
    <location>
        <begin position="100"/>
        <end position="127"/>
    </location>
</feature>